<organism evidence="11 12">
    <name type="scientific">Candidatus Woesebacteria bacterium RBG_13_46_13</name>
    <dbReference type="NCBI Taxonomy" id="1802479"/>
    <lineage>
        <taxon>Bacteria</taxon>
        <taxon>Candidatus Woeseibacteriota</taxon>
    </lineage>
</organism>
<evidence type="ECO:0000313" key="12">
    <source>
        <dbReference type="Proteomes" id="UP000176778"/>
    </source>
</evidence>
<protein>
    <recommendedName>
        <fullName evidence="3">tRNA threonylcarbamoyladenosine biosynthesis protein TsaE</fullName>
    </recommendedName>
    <alternativeName>
        <fullName evidence="10">t(6)A37 threonylcarbamoyladenosine biosynthesis protein TsaE</fullName>
    </alternativeName>
</protein>
<keyword evidence="8" id="KW-0067">ATP-binding</keyword>
<proteinExistence type="inferred from homology"/>
<evidence type="ECO:0000256" key="8">
    <source>
        <dbReference type="ARBA" id="ARBA00022840"/>
    </source>
</evidence>
<dbReference type="InterPro" id="IPR027417">
    <property type="entry name" value="P-loop_NTPase"/>
</dbReference>
<comment type="caution">
    <text evidence="11">The sequence shown here is derived from an EMBL/GenBank/DDBJ whole genome shotgun (WGS) entry which is preliminary data.</text>
</comment>
<dbReference type="Pfam" id="PF02367">
    <property type="entry name" value="TsaE"/>
    <property type="match status" value="1"/>
</dbReference>
<dbReference type="Proteomes" id="UP000176778">
    <property type="component" value="Unassembled WGS sequence"/>
</dbReference>
<accession>A0A1F7X5U5</accession>
<dbReference type="PANTHER" id="PTHR33540">
    <property type="entry name" value="TRNA THREONYLCARBAMOYLADENOSINE BIOSYNTHESIS PROTEIN TSAE"/>
    <property type="match status" value="1"/>
</dbReference>
<dbReference type="InterPro" id="IPR003442">
    <property type="entry name" value="T6A_TsaE"/>
</dbReference>
<sequence>MEVITQSAEETKDFGRKTAANLNGGQTLALTGDLGSGKTTFVQGFAEGLGHIGRIISPTFILMRKYDLPDGDFYHVDLYRFEDNVEKEVENIGLRDIWGNKDNIVVIEWAEKIKNLLPENTKWLKFEMVGENERKITVE</sequence>
<evidence type="ECO:0000256" key="1">
    <source>
        <dbReference type="ARBA" id="ARBA00004496"/>
    </source>
</evidence>
<evidence type="ECO:0000256" key="5">
    <source>
        <dbReference type="ARBA" id="ARBA00022694"/>
    </source>
</evidence>
<evidence type="ECO:0000256" key="10">
    <source>
        <dbReference type="ARBA" id="ARBA00032441"/>
    </source>
</evidence>
<evidence type="ECO:0000256" key="6">
    <source>
        <dbReference type="ARBA" id="ARBA00022723"/>
    </source>
</evidence>
<evidence type="ECO:0000313" key="11">
    <source>
        <dbReference type="EMBL" id="OGM10351.1"/>
    </source>
</evidence>
<dbReference type="STRING" id="1802479.A2Y68_02865"/>
<dbReference type="EMBL" id="MGFR01000001">
    <property type="protein sequence ID" value="OGM10351.1"/>
    <property type="molecule type" value="Genomic_DNA"/>
</dbReference>
<keyword evidence="7" id="KW-0547">Nucleotide-binding</keyword>
<dbReference type="GO" id="GO:0005524">
    <property type="term" value="F:ATP binding"/>
    <property type="evidence" value="ECO:0007669"/>
    <property type="project" value="UniProtKB-KW"/>
</dbReference>
<comment type="similarity">
    <text evidence="2">Belongs to the TsaE family.</text>
</comment>
<dbReference type="GO" id="GO:0005737">
    <property type="term" value="C:cytoplasm"/>
    <property type="evidence" value="ECO:0007669"/>
    <property type="project" value="UniProtKB-SubCell"/>
</dbReference>
<evidence type="ECO:0000256" key="7">
    <source>
        <dbReference type="ARBA" id="ARBA00022741"/>
    </source>
</evidence>
<keyword evidence="6" id="KW-0479">Metal-binding</keyword>
<evidence type="ECO:0000256" key="4">
    <source>
        <dbReference type="ARBA" id="ARBA00022490"/>
    </source>
</evidence>
<keyword evidence="11" id="KW-0808">Transferase</keyword>
<dbReference type="Gene3D" id="3.40.50.300">
    <property type="entry name" value="P-loop containing nucleotide triphosphate hydrolases"/>
    <property type="match status" value="1"/>
</dbReference>
<name>A0A1F7X5U5_9BACT</name>
<reference evidence="11 12" key="1">
    <citation type="journal article" date="2016" name="Nat. Commun.">
        <title>Thousands of microbial genomes shed light on interconnected biogeochemical processes in an aquifer system.</title>
        <authorList>
            <person name="Anantharaman K."/>
            <person name="Brown C.T."/>
            <person name="Hug L.A."/>
            <person name="Sharon I."/>
            <person name="Castelle C.J."/>
            <person name="Probst A.J."/>
            <person name="Thomas B.C."/>
            <person name="Singh A."/>
            <person name="Wilkins M.J."/>
            <person name="Karaoz U."/>
            <person name="Brodie E.L."/>
            <person name="Williams K.H."/>
            <person name="Hubbard S.S."/>
            <person name="Banfield J.F."/>
        </authorList>
    </citation>
    <scope>NUCLEOTIDE SEQUENCE [LARGE SCALE GENOMIC DNA]</scope>
</reference>
<evidence type="ECO:0000256" key="3">
    <source>
        <dbReference type="ARBA" id="ARBA00019010"/>
    </source>
</evidence>
<comment type="subcellular location">
    <subcellularLocation>
        <location evidence="1">Cytoplasm</location>
    </subcellularLocation>
</comment>
<dbReference type="PANTHER" id="PTHR33540:SF2">
    <property type="entry name" value="TRNA THREONYLCARBAMOYLADENOSINE BIOSYNTHESIS PROTEIN TSAE"/>
    <property type="match status" value="1"/>
</dbReference>
<gene>
    <name evidence="11" type="ORF">A2Y68_02865</name>
</gene>
<dbReference type="GO" id="GO:0016740">
    <property type="term" value="F:transferase activity"/>
    <property type="evidence" value="ECO:0007669"/>
    <property type="project" value="UniProtKB-KW"/>
</dbReference>
<keyword evidence="5" id="KW-0819">tRNA processing</keyword>
<evidence type="ECO:0000256" key="2">
    <source>
        <dbReference type="ARBA" id="ARBA00007599"/>
    </source>
</evidence>
<evidence type="ECO:0000256" key="9">
    <source>
        <dbReference type="ARBA" id="ARBA00022842"/>
    </source>
</evidence>
<dbReference type="GO" id="GO:0046872">
    <property type="term" value="F:metal ion binding"/>
    <property type="evidence" value="ECO:0007669"/>
    <property type="project" value="UniProtKB-KW"/>
</dbReference>
<dbReference type="GO" id="GO:0002949">
    <property type="term" value="P:tRNA threonylcarbamoyladenosine modification"/>
    <property type="evidence" value="ECO:0007669"/>
    <property type="project" value="InterPro"/>
</dbReference>
<keyword evidence="9" id="KW-0460">Magnesium</keyword>
<dbReference type="SUPFAM" id="SSF52540">
    <property type="entry name" value="P-loop containing nucleoside triphosphate hydrolases"/>
    <property type="match status" value="1"/>
</dbReference>
<dbReference type="AlphaFoldDB" id="A0A1F7X5U5"/>
<dbReference type="NCBIfam" id="TIGR00150">
    <property type="entry name" value="T6A_YjeE"/>
    <property type="match status" value="1"/>
</dbReference>
<keyword evidence="4" id="KW-0963">Cytoplasm</keyword>